<comment type="function">
    <text evidence="3">Catalyzes the reversible phosphorylation of S-methyl-5'-thioinosine (MTI) to hypoxanthine and 5-methylthioribose-1-phosphate. Involved in the breakdown of S-methyl-5'-thioadenosine (MTA), a major by-product of polyamine biosynthesis. Catabolism of (MTA) occurs via deamination to MTI and phosphorolysis to hypoxanthine.</text>
</comment>
<comment type="subunit">
    <text evidence="3">Homotrimer.</text>
</comment>
<dbReference type="AlphaFoldDB" id="A0A941D758"/>
<dbReference type="Gene3D" id="3.40.50.1580">
    <property type="entry name" value="Nucleoside phosphorylase domain"/>
    <property type="match status" value="1"/>
</dbReference>
<proteinExistence type="inferred from homology"/>
<evidence type="ECO:0000259" key="4">
    <source>
        <dbReference type="Pfam" id="PF01048"/>
    </source>
</evidence>
<protein>
    <recommendedName>
        <fullName evidence="3">Probable S-methyl-5'-thioinosine phosphorylase</fullName>
        <ecNumber evidence="3">2.4.2.44</ecNumber>
    </recommendedName>
    <alternativeName>
        <fullName evidence="3">5'-methylthioinosine phosphorylase</fullName>
        <shortName evidence="3">MTI phosphorylase</shortName>
        <shortName evidence="3">MTIP</shortName>
    </alternativeName>
</protein>
<feature type="domain" description="Nucleoside phosphorylase" evidence="4">
    <location>
        <begin position="6"/>
        <end position="247"/>
    </location>
</feature>
<feature type="binding site" evidence="3">
    <location>
        <begin position="210"/>
        <end position="212"/>
    </location>
    <ligand>
        <name>substrate</name>
    </ligand>
</feature>
<comment type="caution">
    <text evidence="5">The sequence shown here is derived from an EMBL/GenBank/DDBJ whole genome shotgun (WGS) entry which is preliminary data.</text>
</comment>
<dbReference type="PANTHER" id="PTHR42679:SF2">
    <property type="entry name" value="S-METHYL-5'-THIOADENOSINE PHOSPHORYLASE"/>
    <property type="match status" value="1"/>
</dbReference>
<comment type="pathway">
    <text evidence="3">Purine metabolism; purine nucleoside salvage.</text>
</comment>
<evidence type="ECO:0000313" key="5">
    <source>
        <dbReference type="EMBL" id="MBR7742706.1"/>
    </source>
</evidence>
<accession>A0A941D758</accession>
<evidence type="ECO:0000256" key="2">
    <source>
        <dbReference type="ARBA" id="ARBA00022679"/>
    </source>
</evidence>
<dbReference type="EMBL" id="JAGSNF010000004">
    <property type="protein sequence ID" value="MBR7742706.1"/>
    <property type="molecule type" value="Genomic_DNA"/>
</dbReference>
<dbReference type="PANTHER" id="PTHR42679">
    <property type="entry name" value="S-METHYL-5'-THIOADENOSINE PHOSPHORYLASE"/>
    <property type="match status" value="1"/>
</dbReference>
<comment type="caution">
    <text evidence="3">Lacks conserved residue(s) required for the propagation of feature annotation.</text>
</comment>
<keyword evidence="2 3" id="KW-0808">Transferase</keyword>
<dbReference type="RefSeq" id="WP_211601855.1">
    <property type="nucleotide sequence ID" value="NZ_JAGSNF010000004.1"/>
</dbReference>
<dbReference type="InterPro" id="IPR000845">
    <property type="entry name" value="Nucleoside_phosphorylase_d"/>
</dbReference>
<sequence>MTRPPLAVVAGTGFYDLDALQDPREETVTTRFGDARVVHGAWHGLPVVFLTRHGSGHSVPPHLVNYRANIRALADLGVRDVLAVNVTGSIDPELAPGDLLCLDDFVDFTKQRPLTFFDGSTREGVVHTDVSAAYDPDLRREVLAAAATAGEPIRDGGVYAAFEGPRFETAAEIRLARLAGGDVAGMTGVPEVTLAAEADLRYAAISLVVNPATGVGDATEPITMAEIEAVLARSSTAVLAILDALVAARAAAPDPAPDPAPEEEA</sequence>
<feature type="binding site" evidence="3">
    <location>
        <position position="12"/>
    </location>
    <ligand>
        <name>phosphate</name>
        <dbReference type="ChEBI" id="CHEBI:43474"/>
    </ligand>
</feature>
<dbReference type="InterPro" id="IPR035994">
    <property type="entry name" value="Nucleoside_phosphorylase_sf"/>
</dbReference>
<feature type="site" description="Important for substrate specificity" evidence="3">
    <location>
        <position position="224"/>
    </location>
</feature>
<dbReference type="GO" id="GO:0017061">
    <property type="term" value="F:S-methyl-5-thioadenosine phosphorylase activity"/>
    <property type="evidence" value="ECO:0007669"/>
    <property type="project" value="InterPro"/>
</dbReference>
<dbReference type="NCBIfam" id="NF006599">
    <property type="entry name" value="PRK09136.1"/>
    <property type="match status" value="1"/>
</dbReference>
<reference evidence="5" key="1">
    <citation type="submission" date="2021-04" db="EMBL/GenBank/DDBJ databases">
        <title>Phycicoccus avicenniae sp. nov., a novel endophytic actinomycetes isolated from branch of Avicennia mariana.</title>
        <authorList>
            <person name="Tuo L."/>
        </authorList>
    </citation>
    <scope>NUCLEOTIDE SEQUENCE</scope>
    <source>
        <strain evidence="5">BSK3Z-2</strain>
    </source>
</reference>
<dbReference type="EC" id="2.4.2.44" evidence="3"/>
<dbReference type="GO" id="GO:0005829">
    <property type="term" value="C:cytosol"/>
    <property type="evidence" value="ECO:0007669"/>
    <property type="project" value="TreeGrafter"/>
</dbReference>
<dbReference type="Pfam" id="PF01048">
    <property type="entry name" value="PNP_UDP_1"/>
    <property type="match status" value="1"/>
</dbReference>
<comment type="miscellaneous">
    <text evidence="3">Although this enzyme belongs to the family of MTA phosphorylases based on sequence homology, it has been shown that conserved amino acid substitutions in the substrate binding pocket convert the substrate specificity of this enzyme from 6-aminopurines to 6-oxopurines.</text>
</comment>
<dbReference type="InterPro" id="IPR010044">
    <property type="entry name" value="MTAP"/>
</dbReference>
<gene>
    <name evidence="5" type="ORF">KC207_05310</name>
</gene>
<organism evidence="5 6">
    <name type="scientific">Phycicoccus avicenniae</name>
    <dbReference type="NCBI Taxonomy" id="2828860"/>
    <lineage>
        <taxon>Bacteria</taxon>
        <taxon>Bacillati</taxon>
        <taxon>Actinomycetota</taxon>
        <taxon>Actinomycetes</taxon>
        <taxon>Micrococcales</taxon>
        <taxon>Intrasporangiaceae</taxon>
        <taxon>Phycicoccus</taxon>
    </lineage>
</organism>
<dbReference type="GO" id="GO:0006166">
    <property type="term" value="P:purine ribonucleoside salvage"/>
    <property type="evidence" value="ECO:0007669"/>
    <property type="project" value="UniProtKB-UniRule"/>
</dbReference>
<keyword evidence="6" id="KW-1185">Reference proteome</keyword>
<evidence type="ECO:0000256" key="1">
    <source>
        <dbReference type="ARBA" id="ARBA00022676"/>
    </source>
</evidence>
<feature type="binding site" evidence="3">
    <location>
        <position position="186"/>
    </location>
    <ligand>
        <name>substrate</name>
    </ligand>
</feature>
<feature type="site" description="Important for substrate specificity" evidence="3">
    <location>
        <position position="168"/>
    </location>
</feature>
<comment type="catalytic activity">
    <reaction evidence="3">
        <text>S-methyl-5'-thioinosine + phosphate = 5-(methylsulfanyl)-alpha-D-ribose 1-phosphate + hypoxanthine</text>
        <dbReference type="Rhea" id="RHEA:30643"/>
        <dbReference type="ChEBI" id="CHEBI:17368"/>
        <dbReference type="ChEBI" id="CHEBI:43474"/>
        <dbReference type="ChEBI" id="CHEBI:48595"/>
        <dbReference type="ChEBI" id="CHEBI:58533"/>
        <dbReference type="EC" id="2.4.2.44"/>
    </reaction>
</comment>
<dbReference type="HAMAP" id="MF_01963">
    <property type="entry name" value="MTAP"/>
    <property type="match status" value="1"/>
</dbReference>
<evidence type="ECO:0000256" key="3">
    <source>
        <dbReference type="HAMAP-Rule" id="MF_01963"/>
    </source>
</evidence>
<feature type="binding site" evidence="3">
    <location>
        <begin position="52"/>
        <end position="53"/>
    </location>
    <ligand>
        <name>phosphate</name>
        <dbReference type="ChEBI" id="CHEBI:43474"/>
    </ligand>
</feature>
<comment type="similarity">
    <text evidence="3">Belongs to the PNP/MTAP phosphorylase family. MTAP subfamily.</text>
</comment>
<keyword evidence="1 3" id="KW-0328">Glycosyltransferase</keyword>
<dbReference type="Proteomes" id="UP000677016">
    <property type="component" value="Unassembled WGS sequence"/>
</dbReference>
<dbReference type="CDD" id="cd09010">
    <property type="entry name" value="MTAP_SsMTAPII_like_MTIP"/>
    <property type="match status" value="1"/>
</dbReference>
<dbReference type="SUPFAM" id="SSF53167">
    <property type="entry name" value="Purine and uridine phosphorylases"/>
    <property type="match status" value="1"/>
</dbReference>
<evidence type="ECO:0000313" key="6">
    <source>
        <dbReference type="Proteomes" id="UP000677016"/>
    </source>
</evidence>
<feature type="binding site" evidence="3">
    <location>
        <position position="187"/>
    </location>
    <ligand>
        <name>phosphate</name>
        <dbReference type="ChEBI" id="CHEBI:43474"/>
    </ligand>
</feature>
<keyword evidence="3" id="KW-0660">Purine salvage</keyword>
<dbReference type="GO" id="GO:0019509">
    <property type="term" value="P:L-methionine salvage from methylthioadenosine"/>
    <property type="evidence" value="ECO:0007669"/>
    <property type="project" value="TreeGrafter"/>
</dbReference>
<name>A0A941D758_9MICO</name>